<dbReference type="PANTHER" id="PTHR10790">
    <property type="entry name" value="TPR-DOMAIN CONTAINING PROTEIN"/>
    <property type="match status" value="1"/>
</dbReference>
<feature type="transmembrane region" description="Helical" evidence="1">
    <location>
        <begin position="823"/>
        <end position="841"/>
    </location>
</feature>
<evidence type="ECO:0008006" key="4">
    <source>
        <dbReference type="Google" id="ProtNLM"/>
    </source>
</evidence>
<accession>A0A2H3L392</accession>
<evidence type="ECO:0000313" key="3">
    <source>
        <dbReference type="Proteomes" id="UP000220922"/>
    </source>
</evidence>
<evidence type="ECO:0000313" key="2">
    <source>
        <dbReference type="EMBL" id="PDV99242.1"/>
    </source>
</evidence>
<organism evidence="2 3">
    <name type="scientific">Candidatus Chloroploca asiatica</name>
    <dbReference type="NCBI Taxonomy" id="1506545"/>
    <lineage>
        <taxon>Bacteria</taxon>
        <taxon>Bacillati</taxon>
        <taxon>Chloroflexota</taxon>
        <taxon>Chloroflexia</taxon>
        <taxon>Chloroflexales</taxon>
        <taxon>Chloroflexineae</taxon>
        <taxon>Oscillochloridaceae</taxon>
        <taxon>Candidatus Chloroploca</taxon>
    </lineage>
</organism>
<protein>
    <recommendedName>
        <fullName evidence="4">YYY membrane protein</fullName>
    </recommendedName>
</protein>
<feature type="transmembrane region" description="Helical" evidence="1">
    <location>
        <begin position="162"/>
        <end position="180"/>
    </location>
</feature>
<feature type="transmembrane region" description="Helical" evidence="1">
    <location>
        <begin position="225"/>
        <end position="247"/>
    </location>
</feature>
<feature type="transmembrane region" description="Helical" evidence="1">
    <location>
        <begin position="187"/>
        <end position="205"/>
    </location>
</feature>
<keyword evidence="1" id="KW-0472">Membrane</keyword>
<dbReference type="Proteomes" id="UP000220922">
    <property type="component" value="Unassembled WGS sequence"/>
</dbReference>
<feature type="transmembrane region" description="Helical" evidence="1">
    <location>
        <begin position="563"/>
        <end position="586"/>
    </location>
</feature>
<feature type="transmembrane region" description="Helical" evidence="1">
    <location>
        <begin position="689"/>
        <end position="708"/>
    </location>
</feature>
<dbReference type="EMBL" id="LYXE01000078">
    <property type="protein sequence ID" value="PDV99242.1"/>
    <property type="molecule type" value="Genomic_DNA"/>
</dbReference>
<sequence>MRTWKVLLLLLVPPLAALLLWQYQGGTVVRPASLPSFDQLTGFEPVERNATGAYRWSGPEARLSLPVHTERSLLRLHGALAPGATVAIGVGETTLARLVSDEPEPQLRYYALLAPLPADSLGWIDIHLRAEPPAVVEGRQIGLALFEVVVRPFEAGPRLPPGFAWLTLSILPVLLALGLAGLGLTRAVTIASAAGVALVFVWALRPELTGSFLRDLHAFVDPLVLRWWLALQLIGLTGLPITMLALRSLPLAGYPLAKILGLLLVTLVAWVGAIAGLAPFEVPLVIGALLVVALVGIGAWIIAHRRGLDWPRLNWRAIVGWELLLLVGLFAGCMFRWHGSVGPALTGTEKPMEVMIINALLRYDQIPPASPWFAGYPFNYYYLGYVAIGALALLTGTPGAYAFNLGFAVVVALIVVGVAYLAIALVRLTHMATRPVRQVEALAVGLLALIFVIPLGSQASAIQLAVGTQSWWVLDIDQLGEALQQRLAGAATITLSRPTVRGWEEPARSELTVDPWPSFDWFRPSRVIFDEMPLAEGGVERRQAITEFPAFTFYLGDLHPHTLALPIALLGLGLALALVAGGAQPLTAAVAGSVVSALYCINSWDAPTYALLSVGALGLGVWRGGETRRWQRLVVALGCFGLAVLVTVVPFLLTFTAPAGSVLDESFAELPIIGRLATMLAWSQHRSRLLGFLVMFGLFLVPILAAALRGPGETEARSPHDQGDHLGQARPTYVPDWLVRSVIWGGVITLVVGLVIGFPLLFLLPLIVLLALRAWQAQSAGLSVAYWAAAVGGVALFVPEVIYIEDHLQTIMSRQNMIFKFYYQVWLIWGIVAAYAVWWLTAQIGLERKQVHDQAKTSPPVWQTWLRQSTHLAWMLPLIILLAGASIYPIGLARWTEPALPGERTFDGMAFLAKTAPDELGAIRWLEANVGLEERMVNGFCNCEYERLNRASAFSGVQSVLGWLVGHERLWRSGLAEQIAVMDERQRDVPAIYQATTLETALELLHKHNISYIYMSPLEREFHGTQGEQLFAKHFELVYSQGEFQIYRRKDER</sequence>
<feature type="transmembrane region" description="Helical" evidence="1">
    <location>
        <begin position="784"/>
        <end position="803"/>
    </location>
</feature>
<dbReference type="Pfam" id="PF10060">
    <property type="entry name" value="DUF2298"/>
    <property type="match status" value="1"/>
</dbReference>
<feature type="transmembrane region" description="Helical" evidence="1">
    <location>
        <begin position="259"/>
        <end position="278"/>
    </location>
</feature>
<feature type="transmembrane region" description="Helical" evidence="1">
    <location>
        <begin position="378"/>
        <end position="394"/>
    </location>
</feature>
<dbReference type="NCBIfam" id="TIGR03662">
    <property type="entry name" value="Chlor_Arch_YYY"/>
    <property type="match status" value="1"/>
</dbReference>
<feature type="transmembrane region" description="Helical" evidence="1">
    <location>
        <begin position="872"/>
        <end position="891"/>
    </location>
</feature>
<reference evidence="2 3" key="1">
    <citation type="submission" date="2016-05" db="EMBL/GenBank/DDBJ databases">
        <authorList>
            <person name="Lavstsen T."/>
            <person name="Jespersen J.S."/>
        </authorList>
    </citation>
    <scope>NUCLEOTIDE SEQUENCE [LARGE SCALE GENOMIC DNA]</scope>
    <source>
        <strain evidence="2 3">B7-9</strain>
    </source>
</reference>
<dbReference type="RefSeq" id="WP_097652132.1">
    <property type="nucleotide sequence ID" value="NZ_LYXE01000078.1"/>
</dbReference>
<name>A0A2H3L392_9CHLR</name>
<evidence type="ECO:0000256" key="1">
    <source>
        <dbReference type="SAM" id="Phobius"/>
    </source>
</evidence>
<dbReference type="InterPro" id="IPR018746">
    <property type="entry name" value="DUF2298"/>
</dbReference>
<gene>
    <name evidence="2" type="ORF">A9Q02_12825</name>
</gene>
<comment type="caution">
    <text evidence="2">The sequence shown here is derived from an EMBL/GenBank/DDBJ whole genome shotgun (WGS) entry which is preliminary data.</text>
</comment>
<dbReference type="PANTHER" id="PTHR10790:SF51">
    <property type="entry name" value="TETRATRICOPEPTIDE REPEAT PROTEIN"/>
    <property type="match status" value="1"/>
</dbReference>
<keyword evidence="3" id="KW-1185">Reference proteome</keyword>
<dbReference type="AlphaFoldDB" id="A0A2H3L392"/>
<keyword evidence="1" id="KW-1133">Transmembrane helix</keyword>
<feature type="transmembrane region" description="Helical" evidence="1">
    <location>
        <begin position="742"/>
        <end position="772"/>
    </location>
</feature>
<feature type="transmembrane region" description="Helical" evidence="1">
    <location>
        <begin position="634"/>
        <end position="654"/>
    </location>
</feature>
<feature type="transmembrane region" description="Helical" evidence="1">
    <location>
        <begin position="443"/>
        <end position="466"/>
    </location>
</feature>
<feature type="transmembrane region" description="Helical" evidence="1">
    <location>
        <begin position="284"/>
        <end position="303"/>
    </location>
</feature>
<feature type="transmembrane region" description="Helical" evidence="1">
    <location>
        <begin position="315"/>
        <end position="337"/>
    </location>
</feature>
<dbReference type="OrthoDB" id="134460at2"/>
<feature type="transmembrane region" description="Helical" evidence="1">
    <location>
        <begin position="401"/>
        <end position="423"/>
    </location>
</feature>
<keyword evidence="1" id="KW-0812">Transmembrane</keyword>
<proteinExistence type="predicted"/>